<keyword evidence="1 6" id="KW-0813">Transport</keyword>
<gene>
    <name evidence="6" type="primary">dabA</name>
    <name evidence="7" type="ORF">G3O08_02705</name>
</gene>
<sequence length="836" mass="92937">MVENSLRNAGYFENLSDEQAKLLSTLRTACKKIAPVWPLENFVAVNPYLGLTDKKFTEVAQELAYAGAIQMTLPGGFYLEKIKAGKITNDDIAAALRRRNSKIEVKDFIQKINKRPEKPIKIKTIPIIAESAAQVTHKDWSRLVIARISVWAASYFDNGQAIWSAANKNKGLFMAWKAEAEIDRTPEISGLKNFRKHIKQLPDHPLYAAQVALDKIGIPEEGIPLYLHKILLGVGGWSAYAARLDWDSELYGGKDGKLIEFLAILLCWEACILDSLMHTSLSQKWNENKALYGQVNIQVEIQEQLSENLILQEAFDIAAQRKLISKFKSQNYINDKSVRPKAQAVFCIDVRSEVYRRNLEAVNAKIETLGFAGFFAFSINYLPIGHKVGEAQCPVLLKTGPNILEQMPDEKEQKGVFNNRILSRQIQQVWKTFKSGAITCFSFVSPLGLTYLPKLFTDSFGITRPVPNPNKTGMTNNTSSKKSISLKSEIVDGKSFGIPIDQQIEMAKNALIAMSLAENFAPFVLITGHGSTMVNNPHASGYDCGACGGHTGEANAKVAAAVLNNNEVREGLKKANIFIPKDTTFLACLHDTTTDEVGIYNENDVPINQKEALAEIKKSLRLAGNATRLERSLKLSPTGNDVSKSIIARSKDWSQVRPEWGLAGCSAFVVAPRSRSKHIDLGSSTFLHSYNWKRDTQFSVLELIMTAPMVVTAWINLQYYGSTVDNKTFGSGNKTLHNVTAGIGVLEGYSGDLRVGLPIQSIHDGERYQHEPLRLNVIVEAPMAEMNRIIEKHQMVKELCDNGWINLLAMNEEGMVSHRYTGNLSWERLNAVSSTN</sequence>
<dbReference type="RefSeq" id="WP_163283140.1">
    <property type="nucleotide sequence ID" value="NZ_JAAGVY010000003.1"/>
</dbReference>
<comment type="cofactor">
    <cofactor evidence="6">
        <name>Zn(2+)</name>
        <dbReference type="ChEBI" id="CHEBI:29105"/>
    </cofactor>
</comment>
<proteinExistence type="inferred from homology"/>
<protein>
    <recommendedName>
        <fullName evidence="6">Probable inorganic carbon transporter subunit DabA</fullName>
    </recommendedName>
</protein>
<keyword evidence="4 6" id="KW-0862">Zinc</keyword>
<comment type="similarity">
    <text evidence="6">Belongs to the inorganic carbon transporter (TC 9.A.2) DabA family.</text>
</comment>
<dbReference type="AlphaFoldDB" id="A0A7K3WN39"/>
<feature type="binding site" evidence="6">
    <location>
        <position position="544"/>
    </location>
    <ligand>
        <name>Zn(2+)</name>
        <dbReference type="ChEBI" id="CHEBI:29105"/>
    </ligand>
</feature>
<keyword evidence="5 6" id="KW-0472">Membrane</keyword>
<dbReference type="GO" id="GO:0005886">
    <property type="term" value="C:plasma membrane"/>
    <property type="evidence" value="ECO:0007669"/>
    <property type="project" value="UniProtKB-SubCell"/>
</dbReference>
<dbReference type="GO" id="GO:0008270">
    <property type="term" value="F:zinc ion binding"/>
    <property type="evidence" value="ECO:0007669"/>
    <property type="project" value="UniProtKB-UniRule"/>
</dbReference>
<feature type="binding site" evidence="6">
    <location>
        <position position="347"/>
    </location>
    <ligand>
        <name>Zn(2+)</name>
        <dbReference type="ChEBI" id="CHEBI:29105"/>
    </ligand>
</feature>
<comment type="subunit">
    <text evidence="6">Forms a complex with DabB.</text>
</comment>
<dbReference type="EMBL" id="JAAGVY010000003">
    <property type="protein sequence ID" value="NEN22411.1"/>
    <property type="molecule type" value="Genomic_DNA"/>
</dbReference>
<evidence type="ECO:0000313" key="7">
    <source>
        <dbReference type="EMBL" id="NEN22411.1"/>
    </source>
</evidence>
<dbReference type="PANTHER" id="PTHR38344">
    <property type="entry name" value="UPF0753 PROTEIN AQ_863"/>
    <property type="match status" value="1"/>
</dbReference>
<dbReference type="Pfam" id="PF10070">
    <property type="entry name" value="DabA"/>
    <property type="match status" value="1"/>
</dbReference>
<keyword evidence="2 6" id="KW-1003">Cell membrane</keyword>
<evidence type="ECO:0000256" key="3">
    <source>
        <dbReference type="ARBA" id="ARBA00022723"/>
    </source>
</evidence>
<keyword evidence="8" id="KW-1185">Reference proteome</keyword>
<dbReference type="Proteomes" id="UP000486602">
    <property type="component" value="Unassembled WGS sequence"/>
</dbReference>
<evidence type="ECO:0000256" key="2">
    <source>
        <dbReference type="ARBA" id="ARBA00022475"/>
    </source>
</evidence>
<organism evidence="7 8">
    <name type="scientific">Cryomorpha ignava</name>
    <dbReference type="NCBI Taxonomy" id="101383"/>
    <lineage>
        <taxon>Bacteria</taxon>
        <taxon>Pseudomonadati</taxon>
        <taxon>Bacteroidota</taxon>
        <taxon>Flavobacteriia</taxon>
        <taxon>Flavobacteriales</taxon>
        <taxon>Cryomorphaceae</taxon>
        <taxon>Cryomorpha</taxon>
    </lineage>
</organism>
<feature type="binding site" evidence="6">
    <location>
        <position position="529"/>
    </location>
    <ligand>
        <name>Zn(2+)</name>
        <dbReference type="ChEBI" id="CHEBI:29105"/>
    </ligand>
</feature>
<comment type="function">
    <text evidence="6">Part of an energy-coupled inorganic carbon pump.</text>
</comment>
<feature type="binding site" evidence="6">
    <location>
        <position position="349"/>
    </location>
    <ligand>
        <name>Zn(2+)</name>
        <dbReference type="ChEBI" id="CHEBI:29105"/>
    </ligand>
</feature>
<evidence type="ECO:0000256" key="6">
    <source>
        <dbReference type="HAMAP-Rule" id="MF_01871"/>
    </source>
</evidence>
<comment type="subcellular location">
    <subcellularLocation>
        <location evidence="6">Cell membrane</location>
        <topology evidence="6">Peripheral membrane protein</topology>
    </subcellularLocation>
</comment>
<dbReference type="PANTHER" id="PTHR38344:SF1">
    <property type="entry name" value="INORGANIC CARBON TRANSPORTER SUBUNIT DABA-RELATED"/>
    <property type="match status" value="1"/>
</dbReference>
<evidence type="ECO:0000256" key="1">
    <source>
        <dbReference type="ARBA" id="ARBA00022448"/>
    </source>
</evidence>
<accession>A0A7K3WN39</accession>
<keyword evidence="3 6" id="KW-0479">Metal-binding</keyword>
<evidence type="ECO:0000313" key="8">
    <source>
        <dbReference type="Proteomes" id="UP000486602"/>
    </source>
</evidence>
<name>A0A7K3WN39_9FLAO</name>
<dbReference type="InterPro" id="IPR018752">
    <property type="entry name" value="DabA"/>
</dbReference>
<evidence type="ECO:0000256" key="4">
    <source>
        <dbReference type="ARBA" id="ARBA00022833"/>
    </source>
</evidence>
<comment type="caution">
    <text evidence="7">The sequence shown here is derived from an EMBL/GenBank/DDBJ whole genome shotgun (WGS) entry which is preliminary data.</text>
</comment>
<reference evidence="7 8" key="1">
    <citation type="submission" date="2020-02" db="EMBL/GenBank/DDBJ databases">
        <title>Out from the shadows clarifying the taxonomy of the family Cryomorphaceae and related taxa by utilizing the GTDB taxonomic framework.</title>
        <authorList>
            <person name="Bowman J.P."/>
        </authorList>
    </citation>
    <scope>NUCLEOTIDE SEQUENCE [LARGE SCALE GENOMIC DNA]</scope>
    <source>
        <strain evidence="7 8">QSSC 1-22</strain>
    </source>
</reference>
<dbReference type="HAMAP" id="MF_01871">
    <property type="entry name" value="DabA"/>
    <property type="match status" value="1"/>
</dbReference>
<evidence type="ECO:0000256" key="5">
    <source>
        <dbReference type="ARBA" id="ARBA00023136"/>
    </source>
</evidence>